<dbReference type="GO" id="GO:0031410">
    <property type="term" value="C:cytoplasmic vesicle"/>
    <property type="evidence" value="ECO:0007669"/>
    <property type="project" value="TreeGrafter"/>
</dbReference>
<dbReference type="SMART" id="SM00089">
    <property type="entry name" value="PKD"/>
    <property type="match status" value="2"/>
</dbReference>
<dbReference type="SUPFAM" id="SSF55486">
    <property type="entry name" value="Metalloproteases ('zincins'), catalytic domain"/>
    <property type="match status" value="1"/>
</dbReference>
<sequence length="1106" mass="118507">MVKNNINKWLSLLFLSLLITGCGGGGEGSDSTTPSGNAAPSVTLSVSSNVIASNQSFTITALASDSDGQIASYQWQQLSGPEFTFTSNGNTLTATAPSVTTDTTFSFSVTVTDNSGATAQQVFSGIITSQNNAPTVNIAGPSSALANAQVSLVANAQDTDGTISKINWIQSAGDNVEFTQADGVLSFTAPNVSENTTLGFSVTVTDNAGKSTQASKTVLINQVNSAPTVIVTGPEEAEKGVSVTLVADAQDSDGSINSITWQQISGPVVELTQAETSISFNAPTVAQNTNVTFVVTVTDDDNATNNAQKTVMILAPNNPPTADDVSISVQYNQATEFSLVVSDADNDSVQIDFSDDLNGAQISVIDAQALRFSYTPPANSITPQSYTLTATDTKDTTEFVLSITVIDSTPATISNVTPQNSNEPVFVDSPVSITFSDIMLVSTLAVNSSNGTCTGSIQVSADNFTTCLALTIESLSGTTSDTSTYFHTVNLSASFDEDTQYIIRVTADLANFDSTTILAQTATSFTTSSQNIKITELSSVQFSNDLPWVELYNGTGATVNLQDYSLKARSINMSDSTLSKEQVFALPDKELLNGAYIILQSRFGDDFLASASLNNTKLVLVGNANDQIRPYWYINGFAELLNSASTQTIDFVKFGNSTQEPVTASQWQGENAAQILPEQGASLKRTLGATDTNQNTDWNYSVFNTPAGPNDITCSIDDDKDGIPDCAEVEGATFAGLPLYEWGARTSQKDIFIEIDYMDSSDVGITPHRTALEKIVSVFANKGYTVHFDVGDLFDQNSDIAPENFDLGGGNVVPFNSYTPFEYDLSSPNLFTYKMEYTDITRRPIFHYLLMASSGNEDGSISGSGIAEISGNDLMVTMGGWGLTLDTQTATNVTYNYQASTIFHELGHNLGLYHGGDEEINFKPNHLSSMNYLYQLAGLSTIGNNEGDRYYERFYPGNVSCDITPNTNSHLGSTDDFIIDYSSGSSADLNESTILEAQGLNRNGSLPVDFNCNAINTESLTSFDTNQDNTISILSDVDEWNMLNLQFYMQSAGNRFGVPNTNNSKVYNLQSNLQSSPTYIETLPSYIKEAQPSSAIIAELKAIKEH</sequence>
<organism evidence="2">
    <name type="scientific">marine sediment metagenome</name>
    <dbReference type="NCBI Taxonomy" id="412755"/>
    <lineage>
        <taxon>unclassified sequences</taxon>
        <taxon>metagenomes</taxon>
        <taxon>ecological metagenomes</taxon>
    </lineage>
</organism>
<dbReference type="InterPro" id="IPR001322">
    <property type="entry name" value="Lamin_tail_dom"/>
</dbReference>
<dbReference type="PANTHER" id="PTHR46182">
    <property type="entry name" value="FI19480P1"/>
    <property type="match status" value="1"/>
</dbReference>
<gene>
    <name evidence="2" type="ORF">LCGC14_1473570</name>
</gene>
<dbReference type="InterPro" id="IPR022409">
    <property type="entry name" value="PKD/Chitinase_dom"/>
</dbReference>
<comment type="caution">
    <text evidence="2">The sequence shown here is derived from an EMBL/GenBank/DDBJ whole genome shotgun (WGS) entry which is preliminary data.</text>
</comment>
<dbReference type="PROSITE" id="PS51841">
    <property type="entry name" value="LTD"/>
    <property type="match status" value="1"/>
</dbReference>
<name>A0A0F9JCB1_9ZZZZ</name>
<protein>
    <recommendedName>
        <fullName evidence="1">LTD domain-containing protein</fullName>
    </recommendedName>
</protein>
<dbReference type="Gene3D" id="2.60.40.3010">
    <property type="match status" value="3"/>
</dbReference>
<dbReference type="Pfam" id="PF17963">
    <property type="entry name" value="Big_9"/>
    <property type="match status" value="1"/>
</dbReference>
<evidence type="ECO:0000259" key="1">
    <source>
        <dbReference type="PROSITE" id="PS51841"/>
    </source>
</evidence>
<dbReference type="GO" id="GO:0016020">
    <property type="term" value="C:membrane"/>
    <property type="evidence" value="ECO:0007669"/>
    <property type="project" value="TreeGrafter"/>
</dbReference>
<feature type="domain" description="LTD" evidence="1">
    <location>
        <begin position="521"/>
        <end position="656"/>
    </location>
</feature>
<dbReference type="PANTHER" id="PTHR46182:SF2">
    <property type="entry name" value="FI19480P1"/>
    <property type="match status" value="1"/>
</dbReference>
<evidence type="ECO:0000313" key="2">
    <source>
        <dbReference type="EMBL" id="KKM67198.1"/>
    </source>
</evidence>
<reference evidence="2" key="1">
    <citation type="journal article" date="2015" name="Nature">
        <title>Complex archaea that bridge the gap between prokaryotes and eukaryotes.</title>
        <authorList>
            <person name="Spang A."/>
            <person name="Saw J.H."/>
            <person name="Jorgensen S.L."/>
            <person name="Zaremba-Niedzwiedzka K."/>
            <person name="Martijn J."/>
            <person name="Lind A.E."/>
            <person name="van Eijk R."/>
            <person name="Schleper C."/>
            <person name="Guy L."/>
            <person name="Ettema T.J."/>
        </authorList>
    </citation>
    <scope>NUCLEOTIDE SEQUENCE</scope>
</reference>
<dbReference type="InterPro" id="IPR024079">
    <property type="entry name" value="MetalloPept_cat_dom_sf"/>
</dbReference>
<proteinExistence type="predicted"/>
<dbReference type="AlphaFoldDB" id="A0A0F9JCB1"/>
<dbReference type="EMBL" id="LAZR01010390">
    <property type="protein sequence ID" value="KKM67198.1"/>
    <property type="molecule type" value="Genomic_DNA"/>
</dbReference>
<dbReference type="PROSITE" id="PS51257">
    <property type="entry name" value="PROKAR_LIPOPROTEIN"/>
    <property type="match status" value="1"/>
</dbReference>
<dbReference type="InterPro" id="IPR029865">
    <property type="entry name" value="KIAA0319-like"/>
</dbReference>
<dbReference type="Pfam" id="PF22352">
    <property type="entry name" value="K319L-like_PKD"/>
    <property type="match status" value="3"/>
</dbReference>
<dbReference type="Gene3D" id="3.40.390.10">
    <property type="entry name" value="Collagenase (Catalytic Domain)"/>
    <property type="match status" value="1"/>
</dbReference>
<dbReference type="GO" id="GO:0001764">
    <property type="term" value="P:neuron migration"/>
    <property type="evidence" value="ECO:0007669"/>
    <property type="project" value="TreeGrafter"/>
</dbReference>
<accession>A0A0F9JCB1</accession>
<dbReference type="GO" id="GO:0008237">
    <property type="term" value="F:metallopeptidase activity"/>
    <property type="evidence" value="ECO:0007669"/>
    <property type="project" value="InterPro"/>
</dbReference>